<proteinExistence type="predicted"/>
<name>A0AAE0MT17_9PEZI</name>
<protein>
    <submittedName>
        <fullName evidence="1">Uncharacterized protein</fullName>
    </submittedName>
</protein>
<reference evidence="1" key="2">
    <citation type="submission" date="2023-06" db="EMBL/GenBank/DDBJ databases">
        <authorList>
            <consortium name="Lawrence Berkeley National Laboratory"/>
            <person name="Haridas S."/>
            <person name="Hensen N."/>
            <person name="Bonometti L."/>
            <person name="Westerberg I."/>
            <person name="Brannstrom I.O."/>
            <person name="Guillou S."/>
            <person name="Cros-Aarteil S."/>
            <person name="Calhoun S."/>
            <person name="Kuo A."/>
            <person name="Mondo S."/>
            <person name="Pangilinan J."/>
            <person name="Riley R."/>
            <person name="Labutti K."/>
            <person name="Andreopoulos B."/>
            <person name="Lipzen A."/>
            <person name="Chen C."/>
            <person name="Yanf M."/>
            <person name="Daum C."/>
            <person name="Ng V."/>
            <person name="Clum A."/>
            <person name="Steindorff A."/>
            <person name="Ohm R."/>
            <person name="Martin F."/>
            <person name="Silar P."/>
            <person name="Natvig D."/>
            <person name="Lalanne C."/>
            <person name="Gautier V."/>
            <person name="Ament-Velasquez S.L."/>
            <person name="Kruys A."/>
            <person name="Hutchinson M.I."/>
            <person name="Powell A.J."/>
            <person name="Barry K."/>
            <person name="Miller A.N."/>
            <person name="Grigoriev I.V."/>
            <person name="Debuchy R."/>
            <person name="Gladieux P."/>
            <person name="Thoren M.H."/>
            <person name="Johannesson H."/>
        </authorList>
    </citation>
    <scope>NUCLEOTIDE SEQUENCE</scope>
    <source>
        <strain evidence="1">CBS 560.94</strain>
    </source>
</reference>
<organism evidence="1 2">
    <name type="scientific">Neurospora tetraspora</name>
    <dbReference type="NCBI Taxonomy" id="94610"/>
    <lineage>
        <taxon>Eukaryota</taxon>
        <taxon>Fungi</taxon>
        <taxon>Dikarya</taxon>
        <taxon>Ascomycota</taxon>
        <taxon>Pezizomycotina</taxon>
        <taxon>Sordariomycetes</taxon>
        <taxon>Sordariomycetidae</taxon>
        <taxon>Sordariales</taxon>
        <taxon>Sordariaceae</taxon>
        <taxon>Neurospora</taxon>
    </lineage>
</organism>
<evidence type="ECO:0000313" key="1">
    <source>
        <dbReference type="EMBL" id="KAK3347739.1"/>
    </source>
</evidence>
<accession>A0AAE0MT17</accession>
<gene>
    <name evidence="1" type="ORF">B0H65DRAFT_154395</name>
</gene>
<sequence length="133" mass="15952">MLAYPFLLFFFVFFFCLPFMAFGHLASYTQWTFKAGLNHSSSSWAIHMCVCVYCTYREVVLQALFAFCLESWEFALFTREHNGYWYHWQAWDGRENEIFKRRMNRLWIDMTLDGILGNQELENENDSLKSIPP</sequence>
<comment type="caution">
    <text evidence="1">The sequence shown here is derived from an EMBL/GenBank/DDBJ whole genome shotgun (WGS) entry which is preliminary data.</text>
</comment>
<evidence type="ECO:0000313" key="2">
    <source>
        <dbReference type="Proteomes" id="UP001278500"/>
    </source>
</evidence>
<dbReference type="GeneID" id="87858283"/>
<dbReference type="RefSeq" id="XP_062682821.1">
    <property type="nucleotide sequence ID" value="XM_062821129.1"/>
</dbReference>
<reference evidence="1" key="1">
    <citation type="journal article" date="2023" name="Mol. Phylogenet. Evol.">
        <title>Genome-scale phylogeny and comparative genomics of the fungal order Sordariales.</title>
        <authorList>
            <person name="Hensen N."/>
            <person name="Bonometti L."/>
            <person name="Westerberg I."/>
            <person name="Brannstrom I.O."/>
            <person name="Guillou S."/>
            <person name="Cros-Aarteil S."/>
            <person name="Calhoun S."/>
            <person name="Haridas S."/>
            <person name="Kuo A."/>
            <person name="Mondo S."/>
            <person name="Pangilinan J."/>
            <person name="Riley R."/>
            <person name="LaButti K."/>
            <person name="Andreopoulos B."/>
            <person name="Lipzen A."/>
            <person name="Chen C."/>
            <person name="Yan M."/>
            <person name="Daum C."/>
            <person name="Ng V."/>
            <person name="Clum A."/>
            <person name="Steindorff A."/>
            <person name="Ohm R.A."/>
            <person name="Martin F."/>
            <person name="Silar P."/>
            <person name="Natvig D.O."/>
            <person name="Lalanne C."/>
            <person name="Gautier V."/>
            <person name="Ament-Velasquez S.L."/>
            <person name="Kruys A."/>
            <person name="Hutchinson M.I."/>
            <person name="Powell A.J."/>
            <person name="Barry K."/>
            <person name="Miller A.N."/>
            <person name="Grigoriev I.V."/>
            <person name="Debuchy R."/>
            <person name="Gladieux P."/>
            <person name="Hiltunen Thoren M."/>
            <person name="Johannesson H."/>
        </authorList>
    </citation>
    <scope>NUCLEOTIDE SEQUENCE</scope>
    <source>
        <strain evidence="1">CBS 560.94</strain>
    </source>
</reference>
<keyword evidence="2" id="KW-1185">Reference proteome</keyword>
<dbReference type="Proteomes" id="UP001278500">
    <property type="component" value="Unassembled WGS sequence"/>
</dbReference>
<dbReference type="EMBL" id="JAUEPP010000003">
    <property type="protein sequence ID" value="KAK3347739.1"/>
    <property type="molecule type" value="Genomic_DNA"/>
</dbReference>
<dbReference type="AlphaFoldDB" id="A0AAE0MT17"/>